<evidence type="ECO:0000256" key="6">
    <source>
        <dbReference type="RuleBase" id="RU000599"/>
    </source>
</evidence>
<dbReference type="InterPro" id="IPR020565">
    <property type="entry name" value="ImidazoleglycerP_deHydtase_CS"/>
</dbReference>
<dbReference type="CDD" id="cd07914">
    <property type="entry name" value="IGPD"/>
    <property type="match status" value="1"/>
</dbReference>
<dbReference type="InterPro" id="IPR020568">
    <property type="entry name" value="Ribosomal_Su5_D2-typ_SF"/>
</dbReference>
<comment type="pathway">
    <text evidence="1 5 6">Amino-acid biosynthesis; L-histidine biosynthesis; L-histidine from 5-phospho-alpha-D-ribose 1-diphosphate: step 6/9.</text>
</comment>
<dbReference type="EMBL" id="MDKC01000032">
    <property type="protein sequence ID" value="ODG91228.1"/>
    <property type="molecule type" value="Genomic_DNA"/>
</dbReference>
<comment type="catalytic activity">
    <reaction evidence="5 6">
        <text>D-erythro-1-(imidazol-4-yl)glycerol 3-phosphate = 3-(imidazol-4-yl)-2-oxopropyl phosphate + H2O</text>
        <dbReference type="Rhea" id="RHEA:11040"/>
        <dbReference type="ChEBI" id="CHEBI:15377"/>
        <dbReference type="ChEBI" id="CHEBI:57766"/>
        <dbReference type="ChEBI" id="CHEBI:58278"/>
        <dbReference type="EC" id="4.2.1.19"/>
    </reaction>
</comment>
<protein>
    <recommendedName>
        <fullName evidence="5 6">Imidazoleglycerol-phosphate dehydratase</fullName>
        <shortName evidence="5">IGPD</shortName>
        <ecNumber evidence="5 6">4.2.1.19</ecNumber>
    </recommendedName>
</protein>
<keyword evidence="3 5" id="KW-0368">Histidine biosynthesis</keyword>
<gene>
    <name evidence="5 7" type="primary">hisB</name>
    <name evidence="7" type="ORF">BED47_08690</name>
</gene>
<dbReference type="NCBIfam" id="NF002111">
    <property type="entry name" value="PRK00951.2-1"/>
    <property type="match status" value="1"/>
</dbReference>
<evidence type="ECO:0000256" key="3">
    <source>
        <dbReference type="ARBA" id="ARBA00023102"/>
    </source>
</evidence>
<dbReference type="Gene3D" id="3.30.230.40">
    <property type="entry name" value="Imidazole glycerol phosphate dehydratase, domain 1"/>
    <property type="match status" value="2"/>
</dbReference>
<evidence type="ECO:0000256" key="2">
    <source>
        <dbReference type="ARBA" id="ARBA00022605"/>
    </source>
</evidence>
<dbReference type="PANTHER" id="PTHR23133">
    <property type="entry name" value="IMIDAZOLEGLYCEROL-PHOSPHATE DEHYDRATASE HIS7"/>
    <property type="match status" value="1"/>
</dbReference>
<evidence type="ECO:0000313" key="7">
    <source>
        <dbReference type="EMBL" id="ODG91228.1"/>
    </source>
</evidence>
<accession>A0ABX2ZNP5</accession>
<keyword evidence="4 5" id="KW-0456">Lyase</keyword>
<comment type="subcellular location">
    <subcellularLocation>
        <location evidence="5 6">Cytoplasm</location>
    </subcellularLocation>
</comment>
<keyword evidence="2 5" id="KW-0028">Amino-acid biosynthesis</keyword>
<dbReference type="Proteomes" id="UP000094580">
    <property type="component" value="Unassembled WGS sequence"/>
</dbReference>
<dbReference type="SUPFAM" id="SSF54211">
    <property type="entry name" value="Ribosomal protein S5 domain 2-like"/>
    <property type="match status" value="2"/>
</dbReference>
<comment type="caution">
    <text evidence="7">The sequence shown here is derived from an EMBL/GenBank/DDBJ whole genome shotgun (WGS) entry which is preliminary data.</text>
</comment>
<dbReference type="InterPro" id="IPR000807">
    <property type="entry name" value="ImidazoleglycerolP_deHydtase"/>
</dbReference>
<dbReference type="PROSITE" id="PS00955">
    <property type="entry name" value="IGP_DEHYDRATASE_2"/>
    <property type="match status" value="1"/>
</dbReference>
<name>A0ABX2ZNP5_9BACI</name>
<evidence type="ECO:0000256" key="4">
    <source>
        <dbReference type="ARBA" id="ARBA00023239"/>
    </source>
</evidence>
<reference evidence="7 8" key="1">
    <citation type="submission" date="2016-07" db="EMBL/GenBank/DDBJ databases">
        <authorList>
            <person name="Townsley L."/>
            <person name="Shank E.A."/>
        </authorList>
    </citation>
    <scope>NUCLEOTIDE SEQUENCE [LARGE SCALE GENOMIC DNA]</scope>
    <source>
        <strain evidence="7 8">CH01</strain>
    </source>
</reference>
<dbReference type="PANTHER" id="PTHR23133:SF2">
    <property type="entry name" value="IMIDAZOLEGLYCEROL-PHOSPHATE DEHYDRATASE"/>
    <property type="match status" value="1"/>
</dbReference>
<keyword evidence="5" id="KW-0963">Cytoplasm</keyword>
<evidence type="ECO:0000313" key="8">
    <source>
        <dbReference type="Proteomes" id="UP000094580"/>
    </source>
</evidence>
<comment type="similarity">
    <text evidence="5 6">Belongs to the imidazoleglycerol-phosphate dehydratase family.</text>
</comment>
<dbReference type="InterPro" id="IPR038494">
    <property type="entry name" value="IGPD_sf"/>
</dbReference>
<evidence type="ECO:0000256" key="1">
    <source>
        <dbReference type="ARBA" id="ARBA00005047"/>
    </source>
</evidence>
<keyword evidence="8" id="KW-1185">Reference proteome</keyword>
<dbReference type="EC" id="4.2.1.19" evidence="5 6"/>
<sequence>MITRKTNETNIRLNLNLDGDGESNIQTGIGFLDHMLTLFSFHSGISLEVFCEGDLEVDDHHTTEDVGIALGKALLIALDEKIGINRYGSCYIPMDETLARVVVDFSGRPYLVYNDRTVRERIGMIDTQNFKEFFKSLSSEARMNCHMEVLYGENDHHKIEALFKAFGRAVKQAVEITSTKLPSTKGML</sequence>
<proteinExistence type="inferred from homology"/>
<dbReference type="PROSITE" id="PS00954">
    <property type="entry name" value="IGP_DEHYDRATASE_1"/>
    <property type="match status" value="1"/>
</dbReference>
<evidence type="ECO:0000256" key="5">
    <source>
        <dbReference type="HAMAP-Rule" id="MF_00076"/>
    </source>
</evidence>
<dbReference type="NCBIfam" id="NF002114">
    <property type="entry name" value="PRK00951.2-4"/>
    <property type="match status" value="1"/>
</dbReference>
<dbReference type="HAMAP" id="MF_00076">
    <property type="entry name" value="HisB"/>
    <property type="match status" value="1"/>
</dbReference>
<organism evidence="7 8">
    <name type="scientific">Gottfriedia luciferensis</name>
    <dbReference type="NCBI Taxonomy" id="178774"/>
    <lineage>
        <taxon>Bacteria</taxon>
        <taxon>Bacillati</taxon>
        <taxon>Bacillota</taxon>
        <taxon>Bacilli</taxon>
        <taxon>Bacillales</taxon>
        <taxon>Bacillaceae</taxon>
        <taxon>Gottfriedia</taxon>
    </lineage>
</organism>
<dbReference type="Pfam" id="PF00475">
    <property type="entry name" value="IGPD"/>
    <property type="match status" value="1"/>
</dbReference>